<keyword evidence="6 11" id="KW-0472">Membrane</keyword>
<dbReference type="InterPro" id="IPR033682">
    <property type="entry name" value="PFA4"/>
</dbReference>
<dbReference type="Pfam" id="PF01529">
    <property type="entry name" value="DHHC"/>
    <property type="match status" value="1"/>
</dbReference>
<feature type="transmembrane region" description="Helical" evidence="11 12">
    <location>
        <begin position="205"/>
        <end position="230"/>
    </location>
</feature>
<feature type="domain" description="Palmitoyltransferase DHHC" evidence="14">
    <location>
        <begin position="119"/>
        <end position="247"/>
    </location>
</feature>
<keyword evidence="4 11" id="KW-0256">Endoplasmic reticulum</keyword>
<comment type="catalytic activity">
    <reaction evidence="10 11 12">
        <text>L-cysteinyl-[protein] + hexadecanoyl-CoA = S-hexadecanoyl-L-cysteinyl-[protein] + CoA</text>
        <dbReference type="Rhea" id="RHEA:36683"/>
        <dbReference type="Rhea" id="RHEA-COMP:10131"/>
        <dbReference type="Rhea" id="RHEA-COMP:11032"/>
        <dbReference type="ChEBI" id="CHEBI:29950"/>
        <dbReference type="ChEBI" id="CHEBI:57287"/>
        <dbReference type="ChEBI" id="CHEBI:57379"/>
        <dbReference type="ChEBI" id="CHEBI:74151"/>
        <dbReference type="EC" id="2.3.1.225"/>
    </reaction>
</comment>
<dbReference type="GO" id="GO:0006612">
    <property type="term" value="P:protein targeting to membrane"/>
    <property type="evidence" value="ECO:0007669"/>
    <property type="project" value="TreeGrafter"/>
</dbReference>
<evidence type="ECO:0000256" key="1">
    <source>
        <dbReference type="ARBA" id="ARBA00004141"/>
    </source>
</evidence>
<dbReference type="EMBL" id="CAJVRL010000082">
    <property type="protein sequence ID" value="CAG8958379.1"/>
    <property type="molecule type" value="Genomic_DNA"/>
</dbReference>
<reference evidence="15" key="1">
    <citation type="submission" date="2021-07" db="EMBL/GenBank/DDBJ databases">
        <authorList>
            <person name="Durling M."/>
        </authorList>
    </citation>
    <scope>NUCLEOTIDE SEQUENCE</scope>
</reference>
<sequence length="453" mass="52282">MALLKIPSSLEDLAIPAVCTLIFFLSYTSQVLFHYLEPGPLSWEETLWFNGFVLCIWWTYDRACTVDPAPRGWVNRVVDQVMKQDSERADIGLRENVGSEESSSEEVEEEQEEVKIPKGMRWCKKCKAIKPPRAHHCKKCSRCIPKMDHHCPWTSNCVSSTTFPHFLRFVFYALLSICILERHLWVRLHILWDQRSLPSYLGPSFFALFHLLVLTATNTMILIALLLLFIHATHSLCTNTTQIEGWEVDRHAALLSRAKRNGGWITTNSGVKVRIVSQEFPYDIGIWKNLVAGMGSSNPIFWFMPFGPTPKIEAGMWEDNGFEDEGTMWPPLDPDKMSSSSRRRVDGRGFLELDTREEEKEAFKRRQEEDFKARGGVYTFEGVEYRSTSNMFADEEEDDDELETRVDGDVKGEWTNSEGERLRDFGVDEEAEDEDDIPLGELLRRRKARVYES</sequence>
<evidence type="ECO:0000256" key="5">
    <source>
        <dbReference type="ARBA" id="ARBA00022989"/>
    </source>
</evidence>
<evidence type="ECO:0000256" key="4">
    <source>
        <dbReference type="ARBA" id="ARBA00022824"/>
    </source>
</evidence>
<evidence type="ECO:0000256" key="7">
    <source>
        <dbReference type="ARBA" id="ARBA00023139"/>
    </source>
</evidence>
<dbReference type="PANTHER" id="PTHR22883">
    <property type="entry name" value="ZINC FINGER DHHC DOMAIN CONTAINING PROTEIN"/>
    <property type="match status" value="1"/>
</dbReference>
<feature type="compositionally biased region" description="Basic and acidic residues" evidence="13">
    <location>
        <begin position="403"/>
        <end position="426"/>
    </location>
</feature>
<dbReference type="InterPro" id="IPR039859">
    <property type="entry name" value="PFA4/ZDH16/20/ERF2-like"/>
</dbReference>
<evidence type="ECO:0000256" key="6">
    <source>
        <dbReference type="ARBA" id="ARBA00023136"/>
    </source>
</evidence>
<dbReference type="InterPro" id="IPR001594">
    <property type="entry name" value="Palmitoyltrfase_DHHC"/>
</dbReference>
<evidence type="ECO:0000256" key="2">
    <source>
        <dbReference type="ARBA" id="ARBA00022679"/>
    </source>
</evidence>
<dbReference type="PROSITE" id="PS50216">
    <property type="entry name" value="DHHC"/>
    <property type="match status" value="1"/>
</dbReference>
<feature type="active site" description="S-palmitoyl cysteine intermediate" evidence="11">
    <location>
        <position position="151"/>
    </location>
</feature>
<keyword evidence="7 11" id="KW-0564">Palmitate</keyword>
<organism evidence="15 16">
    <name type="scientific">Hymenoscyphus fraxineus</name>
    <dbReference type="NCBI Taxonomy" id="746836"/>
    <lineage>
        <taxon>Eukaryota</taxon>
        <taxon>Fungi</taxon>
        <taxon>Dikarya</taxon>
        <taxon>Ascomycota</taxon>
        <taxon>Pezizomycotina</taxon>
        <taxon>Leotiomycetes</taxon>
        <taxon>Helotiales</taxon>
        <taxon>Helotiaceae</taxon>
        <taxon>Hymenoscyphus</taxon>
    </lineage>
</organism>
<dbReference type="HAMAP" id="MF_03199">
    <property type="entry name" value="DHHC_PAT_PFA4"/>
    <property type="match status" value="1"/>
</dbReference>
<name>A0A9N9L2P0_9HELO</name>
<comment type="subcellular location">
    <subcellularLocation>
        <location evidence="11">Endoplasmic reticulum membrane</location>
        <topology evidence="11">Multi-pass membrane protein</topology>
    </subcellularLocation>
    <subcellularLocation>
        <location evidence="1">Membrane</location>
        <topology evidence="1">Multi-pass membrane protein</topology>
    </subcellularLocation>
</comment>
<proteinExistence type="inferred from homology"/>
<keyword evidence="8 11" id="KW-0449">Lipoprotein</keyword>
<comment type="caution">
    <text evidence="15">The sequence shown here is derived from an EMBL/GenBank/DDBJ whole genome shotgun (WGS) entry which is preliminary data.</text>
</comment>
<comment type="function">
    <text evidence="11">Mediates the reversible addition of palmitate to target proteins, thereby regulating their membrane association and biological function.</text>
</comment>
<dbReference type="PANTHER" id="PTHR22883:SF476">
    <property type="entry name" value="PALMITOYLTRANSFERASE PFA4"/>
    <property type="match status" value="1"/>
</dbReference>
<dbReference type="Proteomes" id="UP000696280">
    <property type="component" value="Unassembled WGS sequence"/>
</dbReference>
<dbReference type="GO" id="GO:0005794">
    <property type="term" value="C:Golgi apparatus"/>
    <property type="evidence" value="ECO:0007669"/>
    <property type="project" value="TreeGrafter"/>
</dbReference>
<keyword evidence="3 11" id="KW-0812">Transmembrane</keyword>
<keyword evidence="2 11" id="KW-0808">Transferase</keyword>
<dbReference type="OrthoDB" id="331948at2759"/>
<comment type="similarity">
    <text evidence="11">Belongs to the DHHC palmitoyltransferase family. PFA4 subfamily.</text>
</comment>
<evidence type="ECO:0000256" key="3">
    <source>
        <dbReference type="ARBA" id="ARBA00022692"/>
    </source>
</evidence>
<evidence type="ECO:0000313" key="16">
    <source>
        <dbReference type="Proteomes" id="UP000696280"/>
    </source>
</evidence>
<protein>
    <recommendedName>
        <fullName evidence="11">Palmitoyltransferase PFA4</fullName>
        <ecNumber evidence="11">2.3.1.225</ecNumber>
    </recommendedName>
    <alternativeName>
        <fullName evidence="11">Protein S-acyltransferase</fullName>
        <shortName evidence="11">PAT</shortName>
    </alternativeName>
    <alternativeName>
        <fullName evidence="11">Protein fatty acyltransferase 4</fullName>
    </alternativeName>
</protein>
<keyword evidence="9 11" id="KW-0012">Acyltransferase</keyword>
<evidence type="ECO:0000256" key="13">
    <source>
        <dbReference type="SAM" id="MobiDB-lite"/>
    </source>
</evidence>
<dbReference type="EC" id="2.3.1.225" evidence="11"/>
<evidence type="ECO:0000256" key="8">
    <source>
        <dbReference type="ARBA" id="ARBA00023288"/>
    </source>
</evidence>
<feature type="region of interest" description="Disordered" evidence="13">
    <location>
        <begin position="390"/>
        <end position="437"/>
    </location>
</feature>
<dbReference type="GO" id="GO:0005789">
    <property type="term" value="C:endoplasmic reticulum membrane"/>
    <property type="evidence" value="ECO:0007669"/>
    <property type="project" value="UniProtKB-SubCell"/>
</dbReference>
<evidence type="ECO:0000256" key="12">
    <source>
        <dbReference type="RuleBase" id="RU079119"/>
    </source>
</evidence>
<dbReference type="AlphaFoldDB" id="A0A9N9L2P0"/>
<evidence type="ECO:0000256" key="10">
    <source>
        <dbReference type="ARBA" id="ARBA00048048"/>
    </source>
</evidence>
<comment type="caution">
    <text evidence="11 12">Lacks conserved residue(s) required for the propagation of feature annotation.</text>
</comment>
<keyword evidence="16" id="KW-1185">Reference proteome</keyword>
<evidence type="ECO:0000259" key="14">
    <source>
        <dbReference type="Pfam" id="PF01529"/>
    </source>
</evidence>
<feature type="compositionally biased region" description="Acidic residues" evidence="13">
    <location>
        <begin position="427"/>
        <end position="437"/>
    </location>
</feature>
<accession>A0A9N9L2P0</accession>
<evidence type="ECO:0000256" key="11">
    <source>
        <dbReference type="HAMAP-Rule" id="MF_03199"/>
    </source>
</evidence>
<keyword evidence="5 11" id="KW-1133">Transmembrane helix</keyword>
<comment type="domain">
    <text evidence="11 12">The DHHC domain is required for palmitoyltransferase activity.</text>
</comment>
<evidence type="ECO:0000256" key="9">
    <source>
        <dbReference type="ARBA" id="ARBA00023315"/>
    </source>
</evidence>
<gene>
    <name evidence="11" type="primary">PFA4</name>
    <name evidence="15" type="ORF">HYFRA_00011056</name>
</gene>
<feature type="compositionally biased region" description="Acidic residues" evidence="13">
    <location>
        <begin position="393"/>
        <end position="402"/>
    </location>
</feature>
<evidence type="ECO:0000313" key="15">
    <source>
        <dbReference type="EMBL" id="CAG8958379.1"/>
    </source>
</evidence>
<dbReference type="GO" id="GO:0019706">
    <property type="term" value="F:protein-cysteine S-palmitoyltransferase activity"/>
    <property type="evidence" value="ECO:0007669"/>
    <property type="project" value="UniProtKB-UniRule"/>
</dbReference>